<keyword evidence="1" id="KW-0472">Membrane</keyword>
<reference evidence="2 3" key="1">
    <citation type="submission" date="2012-11" db="EMBL/GenBank/DDBJ databases">
        <title>Whole genome sequence of Gluconacetobacter europaeus NBRC3261.</title>
        <authorList>
            <person name="Azuma Y."/>
            <person name="Higashiura N."/>
            <person name="Hirakawa H."/>
            <person name="Matsushita K."/>
        </authorList>
    </citation>
    <scope>NUCLEOTIDE SEQUENCE [LARGE SCALE GENOMIC DNA]</scope>
    <source>
        <strain evidence="2 3">NBRC 3261</strain>
    </source>
</reference>
<keyword evidence="1" id="KW-0812">Transmembrane</keyword>
<feature type="transmembrane region" description="Helical" evidence="1">
    <location>
        <begin position="78"/>
        <end position="104"/>
    </location>
</feature>
<protein>
    <submittedName>
        <fullName evidence="2">Uncharacterized protein</fullName>
    </submittedName>
</protein>
<gene>
    <name evidence="2" type="ORF">Geu3261_0127_002</name>
</gene>
<name>A0A0D6Q0E7_KOMEU</name>
<accession>A0A0D6Q0E7</accession>
<evidence type="ECO:0000313" key="3">
    <source>
        <dbReference type="Proteomes" id="UP000032675"/>
    </source>
</evidence>
<keyword evidence="1" id="KW-1133">Transmembrane helix</keyword>
<proteinExistence type="predicted"/>
<evidence type="ECO:0000256" key="1">
    <source>
        <dbReference type="SAM" id="Phobius"/>
    </source>
</evidence>
<dbReference type="AlphaFoldDB" id="A0A0D6Q0E7"/>
<dbReference type="Proteomes" id="UP000032675">
    <property type="component" value="Unassembled WGS sequence"/>
</dbReference>
<dbReference type="EMBL" id="BANI01000112">
    <property type="protein sequence ID" value="GAN96904.1"/>
    <property type="molecule type" value="Genomic_DNA"/>
</dbReference>
<evidence type="ECO:0000313" key="2">
    <source>
        <dbReference type="EMBL" id="GAN96904.1"/>
    </source>
</evidence>
<comment type="caution">
    <text evidence="2">The sequence shown here is derived from an EMBL/GenBank/DDBJ whole genome shotgun (WGS) entry which is preliminary data.</text>
</comment>
<feature type="transmembrane region" description="Helical" evidence="1">
    <location>
        <begin position="50"/>
        <end position="72"/>
    </location>
</feature>
<sequence length="115" mass="12559">MPRIRQQRQRMAAHAPRRFPDDIDKVERDADGKRPAIGCRRVDMVVAKQPAMVVPAVVTCMVMSVMVVVTMARMTIGTVGVVGVMAMIVVVPMAVMVAMVMLALTHGAASIQQWD</sequence>
<organism evidence="2 3">
    <name type="scientific">Komagataeibacter europaeus NBRC 3261</name>
    <dbReference type="NCBI Taxonomy" id="1234669"/>
    <lineage>
        <taxon>Bacteria</taxon>
        <taxon>Pseudomonadati</taxon>
        <taxon>Pseudomonadota</taxon>
        <taxon>Alphaproteobacteria</taxon>
        <taxon>Acetobacterales</taxon>
        <taxon>Acetobacteraceae</taxon>
        <taxon>Komagataeibacter</taxon>
    </lineage>
</organism>